<dbReference type="EMBL" id="JAMDLW010000007">
    <property type="protein sequence ID" value="MCY9519392.1"/>
    <property type="molecule type" value="Genomic_DNA"/>
</dbReference>
<proteinExistence type="predicted"/>
<evidence type="ECO:0000313" key="3">
    <source>
        <dbReference type="Proteomes" id="UP001207626"/>
    </source>
</evidence>
<gene>
    <name evidence="2" type="ORF">M5X09_06805</name>
</gene>
<protein>
    <submittedName>
        <fullName evidence="2">Copper amine oxidase N-terminal domain-containing protein</fullName>
    </submittedName>
</protein>
<keyword evidence="3" id="KW-1185">Reference proteome</keyword>
<dbReference type="Gene3D" id="3.30.457.10">
    <property type="entry name" value="Copper amine oxidase-like, N-terminal domain"/>
    <property type="match status" value="1"/>
</dbReference>
<dbReference type="SUPFAM" id="SSF55383">
    <property type="entry name" value="Copper amine oxidase, domain N"/>
    <property type="match status" value="1"/>
</dbReference>
<dbReference type="InterPro" id="IPR036582">
    <property type="entry name" value="Mao_N_sf"/>
</dbReference>
<sequence length="158" mass="18057">MSSYIPVLKQMNAKYEWSPKNQTLTIEKDKSKLCLTIGNKKAVLNGKATTLDAKPRLIKGNIYIPVNDYFNLVNAEGDRYFQPLLYSKPLPQFDIYLDNKKDTSSWLVYTVPENLAMDKLILGYKGKDSKNLAYFQLQDTPESEKTVDLSQPAASFKY</sequence>
<name>A0ABT4DPV5_9BACL</name>
<feature type="domain" description="Copper amine oxidase-like N-terminal" evidence="1">
    <location>
        <begin position="7"/>
        <end position="67"/>
    </location>
</feature>
<accession>A0ABT4DPV5</accession>
<evidence type="ECO:0000259" key="1">
    <source>
        <dbReference type="Pfam" id="PF07833"/>
    </source>
</evidence>
<dbReference type="RefSeq" id="WP_087431823.1">
    <property type="nucleotide sequence ID" value="NZ_JAMDLV010000034.1"/>
</dbReference>
<comment type="caution">
    <text evidence="2">The sequence shown here is derived from an EMBL/GenBank/DDBJ whole genome shotgun (WGS) entry which is preliminary data.</text>
</comment>
<dbReference type="Proteomes" id="UP001207626">
    <property type="component" value="Unassembled WGS sequence"/>
</dbReference>
<reference evidence="2 3" key="1">
    <citation type="submission" date="2022-05" db="EMBL/GenBank/DDBJ databases">
        <title>Genome Sequencing of Bee-Associated Microbes.</title>
        <authorList>
            <person name="Dunlap C."/>
        </authorList>
    </citation>
    <scope>NUCLEOTIDE SEQUENCE [LARGE SCALE GENOMIC DNA]</scope>
    <source>
        <strain evidence="2 3">NRRL NRS-1438</strain>
    </source>
</reference>
<dbReference type="Pfam" id="PF07833">
    <property type="entry name" value="Cu_amine_oxidN1"/>
    <property type="match status" value="1"/>
</dbReference>
<dbReference type="InterPro" id="IPR012854">
    <property type="entry name" value="Cu_amine_oxidase-like_N"/>
</dbReference>
<evidence type="ECO:0000313" key="2">
    <source>
        <dbReference type="EMBL" id="MCY9519392.1"/>
    </source>
</evidence>
<organism evidence="2 3">
    <name type="scientific">Paenibacillus apiarius</name>
    <dbReference type="NCBI Taxonomy" id="46240"/>
    <lineage>
        <taxon>Bacteria</taxon>
        <taxon>Bacillati</taxon>
        <taxon>Bacillota</taxon>
        <taxon>Bacilli</taxon>
        <taxon>Bacillales</taxon>
        <taxon>Paenibacillaceae</taxon>
        <taxon>Paenibacillus</taxon>
    </lineage>
</organism>